<proteinExistence type="predicted"/>
<sequence length="151" mass="16949">MGASSWDYLVELDGSVEATLAALRGRSFDSGDWYWRPEDELRKGPKPQSLAEWEESIYGNDYPGAHSIVDMREIVRGIELDEIDQGQVLELSEQESIEVFGTAKPLVADWKRALEAGRNVWDLSDRDSGRCVLLADDSGRHWVAFWGSSGD</sequence>
<dbReference type="OrthoDB" id="3618826at2"/>
<organism evidence="1 2">
    <name type="scientific">Glycomyces sambucus</name>
    <dbReference type="NCBI Taxonomy" id="380244"/>
    <lineage>
        <taxon>Bacteria</taxon>
        <taxon>Bacillati</taxon>
        <taxon>Actinomycetota</taxon>
        <taxon>Actinomycetes</taxon>
        <taxon>Glycomycetales</taxon>
        <taxon>Glycomycetaceae</taxon>
        <taxon>Glycomyces</taxon>
    </lineage>
</organism>
<reference evidence="2" key="1">
    <citation type="submission" date="2016-10" db="EMBL/GenBank/DDBJ databases">
        <authorList>
            <person name="Varghese N."/>
            <person name="Submissions S."/>
        </authorList>
    </citation>
    <scope>NUCLEOTIDE SEQUENCE [LARGE SCALE GENOMIC DNA]</scope>
    <source>
        <strain evidence="2">CGMCC 4.3147</strain>
    </source>
</reference>
<dbReference type="Proteomes" id="UP000198662">
    <property type="component" value="Unassembled WGS sequence"/>
</dbReference>
<dbReference type="AlphaFoldDB" id="A0A1G9GJ80"/>
<keyword evidence="2" id="KW-1185">Reference proteome</keyword>
<evidence type="ECO:0000313" key="1">
    <source>
        <dbReference type="EMBL" id="SDL00727.1"/>
    </source>
</evidence>
<gene>
    <name evidence="1" type="ORF">SAMN05216298_2240</name>
</gene>
<protein>
    <submittedName>
        <fullName evidence="1">Uncharacterized protein</fullName>
    </submittedName>
</protein>
<evidence type="ECO:0000313" key="2">
    <source>
        <dbReference type="Proteomes" id="UP000198662"/>
    </source>
</evidence>
<dbReference type="RefSeq" id="WP_091047982.1">
    <property type="nucleotide sequence ID" value="NZ_FNGF01000003.1"/>
</dbReference>
<dbReference type="EMBL" id="FNGF01000003">
    <property type="protein sequence ID" value="SDL00727.1"/>
    <property type="molecule type" value="Genomic_DNA"/>
</dbReference>
<accession>A0A1G9GJ80</accession>
<name>A0A1G9GJ80_9ACTN</name>